<name>A0A9W4U431_9PLEO</name>
<evidence type="ECO:0000313" key="1">
    <source>
        <dbReference type="EMBL" id="CAI6279768.1"/>
    </source>
</evidence>
<reference evidence="1" key="1">
    <citation type="submission" date="2023-01" db="EMBL/GenBank/DDBJ databases">
        <authorList>
            <person name="Van Ghelder C."/>
            <person name="Rancurel C."/>
        </authorList>
    </citation>
    <scope>NUCLEOTIDE SEQUENCE</scope>
    <source>
        <strain evidence="1">CNCM I-4278</strain>
    </source>
</reference>
<dbReference type="Proteomes" id="UP001152607">
    <property type="component" value="Unassembled WGS sequence"/>
</dbReference>
<dbReference type="EMBL" id="CAOQHR010000001">
    <property type="protein sequence ID" value="CAI6279768.1"/>
    <property type="molecule type" value="Genomic_DNA"/>
</dbReference>
<protein>
    <submittedName>
        <fullName evidence="1">Uncharacterized protein</fullName>
    </submittedName>
</protein>
<gene>
    <name evidence="1" type="ORF">PDIGIT_LOCUS2062</name>
</gene>
<keyword evidence="2" id="KW-1185">Reference proteome</keyword>
<accession>A0A9W4U431</accession>
<proteinExistence type="predicted"/>
<organism evidence="1 2">
    <name type="scientific">Periconia digitata</name>
    <dbReference type="NCBI Taxonomy" id="1303443"/>
    <lineage>
        <taxon>Eukaryota</taxon>
        <taxon>Fungi</taxon>
        <taxon>Dikarya</taxon>
        <taxon>Ascomycota</taxon>
        <taxon>Pezizomycotina</taxon>
        <taxon>Dothideomycetes</taxon>
        <taxon>Pleosporomycetidae</taxon>
        <taxon>Pleosporales</taxon>
        <taxon>Massarineae</taxon>
        <taxon>Periconiaceae</taxon>
        <taxon>Periconia</taxon>
    </lineage>
</organism>
<evidence type="ECO:0000313" key="2">
    <source>
        <dbReference type="Proteomes" id="UP001152607"/>
    </source>
</evidence>
<comment type="caution">
    <text evidence="1">The sequence shown here is derived from an EMBL/GenBank/DDBJ whole genome shotgun (WGS) entry which is preliminary data.</text>
</comment>
<sequence length="54" mass="6150">MEFRNQESCRAEIWLCTLRSGYPHHSGSLGRCGFPVHLDLLPQGFWSHGHDGIL</sequence>
<dbReference type="AlphaFoldDB" id="A0A9W4U431"/>